<sequence>MDKRLLILFRVPSKYIQLSIFNFAHLSLHSLLSFLHALSPHSRSHFLSQNYHLILQCTHFLPLFAPCKLLFDGDRVKNGYYQIYSANRNFPPLTANIRNDEGMEGLYGFYRLAQEKRVKLVFECLDFKVDIISEGSCQKIAEIVQGSQVRLLKLRYRFNHAFSRNSIMVCFHKVPPNISEFTDKNAHEKLIDLLNASYQYIKLLVISDRKYLWVNSLLVPSSQRPLWRVLTKSQVLENMLFNFSRIDMDKWTPCRECKEVQQCQRNCILRSLQRQIEVKVIQYSEAYQDSDQIGLQTQSKVLIIKAIQDQNLDKIEFQNDTVVDLIVIPGSILFTRGLLKFAMTRYSKLENLTININGMTQPWGYDIIHKITHQASLVKEPDQIKKCHNKIGCRVAYGEQVEFIQQIKTLKIISDSGAGKHNPAFDIIGQQALGKVIKIDLADNQFGTVAKIMRFQLANLRILKLSESQSVPNQFLNNISRIAPRLLELRGVSIFQNVQTFIDRDKVFQCQFQHLVCLEMNLYFSNALHLLSSSGSISPCLQVLILKLGREQMKPSKGLREQNIPSDIDQILTTHLSKGLYFEIKGYNDTDSLTHEQYTALASKHKSVSINVNIK</sequence>
<dbReference type="Proteomes" id="UP000785679">
    <property type="component" value="Unassembled WGS sequence"/>
</dbReference>
<comment type="caution">
    <text evidence="1">The sequence shown here is derived from an EMBL/GenBank/DDBJ whole genome shotgun (WGS) entry which is preliminary data.</text>
</comment>
<evidence type="ECO:0000313" key="2">
    <source>
        <dbReference type="Proteomes" id="UP000785679"/>
    </source>
</evidence>
<protein>
    <submittedName>
        <fullName evidence="1">Uncharacterized protein</fullName>
    </submittedName>
</protein>
<organism evidence="1 2">
    <name type="scientific">Halteria grandinella</name>
    <dbReference type="NCBI Taxonomy" id="5974"/>
    <lineage>
        <taxon>Eukaryota</taxon>
        <taxon>Sar</taxon>
        <taxon>Alveolata</taxon>
        <taxon>Ciliophora</taxon>
        <taxon>Intramacronucleata</taxon>
        <taxon>Spirotrichea</taxon>
        <taxon>Stichotrichia</taxon>
        <taxon>Sporadotrichida</taxon>
        <taxon>Halteriidae</taxon>
        <taxon>Halteria</taxon>
    </lineage>
</organism>
<gene>
    <name evidence="1" type="ORF">FGO68_gene10031</name>
</gene>
<name>A0A8J8NSZ8_HALGN</name>
<dbReference type="EMBL" id="RRYP01006552">
    <property type="protein sequence ID" value="TNV81121.1"/>
    <property type="molecule type" value="Genomic_DNA"/>
</dbReference>
<accession>A0A8J8NSZ8</accession>
<dbReference type="AlphaFoldDB" id="A0A8J8NSZ8"/>
<evidence type="ECO:0000313" key="1">
    <source>
        <dbReference type="EMBL" id="TNV81121.1"/>
    </source>
</evidence>
<keyword evidence="2" id="KW-1185">Reference proteome</keyword>
<reference evidence="1" key="1">
    <citation type="submission" date="2019-06" db="EMBL/GenBank/DDBJ databases">
        <authorList>
            <person name="Zheng W."/>
        </authorList>
    </citation>
    <scope>NUCLEOTIDE SEQUENCE</scope>
    <source>
        <strain evidence="1">QDHG01</strain>
    </source>
</reference>
<proteinExistence type="predicted"/>